<name>A0A087S2Z6_9ARCH</name>
<evidence type="ECO:0000313" key="2">
    <source>
        <dbReference type="Proteomes" id="UP000029387"/>
    </source>
</evidence>
<keyword evidence="2" id="KW-1185">Reference proteome</keyword>
<reference evidence="1 2" key="1">
    <citation type="submission" date="2014-06" db="EMBL/GenBank/DDBJ databases">
        <authorList>
            <person name="Ngugi D.K."/>
            <person name="Blom J."/>
            <person name="Alam I."/>
            <person name="Rashid M."/>
            <person name="Baalawi W."/>
            <person name="Zhang G."/>
            <person name="Hikmawan T."/>
            <person name="Guan Y."/>
            <person name="Antunes A."/>
            <person name="Siam R."/>
            <person name="El-Dorry H."/>
            <person name="Bajic V."/>
            <person name="Stingl U."/>
        </authorList>
    </citation>
    <scope>NUCLEOTIDE SEQUENCE [LARGE SCALE GENOMIC DNA]</scope>
    <source>
        <strain evidence="1">SCGC AAA799-P11</strain>
    </source>
</reference>
<protein>
    <recommendedName>
        <fullName evidence="3">N-acetyltransferase domain-containing protein</fullName>
    </recommendedName>
</protein>
<evidence type="ECO:0000313" key="1">
    <source>
        <dbReference type="EMBL" id="KFM20100.1"/>
    </source>
</evidence>
<proteinExistence type="predicted"/>
<dbReference type="Gene3D" id="3.40.630.30">
    <property type="match status" value="1"/>
</dbReference>
<sequence length="143" mass="17414">MKQSNKYSLKIVTKNDFEFLFELLKERKQYENISHKNLPTYKNHVKFVNSKPYSKWYIIFQNEDRVGSVYLTQINEIGMHIKNNTDIDEIFKEIISEVIKKNPRKRYLINLNPKNHKLVKNLKRNDFKLIQHTYELTSFKKFK</sequence>
<gene>
    <name evidence="1" type="ORF">AAA799P11_00171</name>
</gene>
<evidence type="ECO:0008006" key="3">
    <source>
        <dbReference type="Google" id="ProtNLM"/>
    </source>
</evidence>
<accession>A0A087S2Z6</accession>
<organism evidence="1 2">
    <name type="scientific">Marine Group I thaumarchaeote SCGC AAA799-P11</name>
    <dbReference type="NCBI Taxonomy" id="1502295"/>
    <lineage>
        <taxon>Archaea</taxon>
        <taxon>Nitrososphaerota</taxon>
        <taxon>Marine Group I</taxon>
    </lineage>
</organism>
<dbReference type="SUPFAM" id="SSF55729">
    <property type="entry name" value="Acyl-CoA N-acyltransferases (Nat)"/>
    <property type="match status" value="1"/>
</dbReference>
<comment type="caution">
    <text evidence="1">The sequence shown here is derived from an EMBL/GenBank/DDBJ whole genome shotgun (WGS) entry which is preliminary data.</text>
</comment>
<dbReference type="InterPro" id="IPR016181">
    <property type="entry name" value="Acyl_CoA_acyltransferase"/>
</dbReference>
<dbReference type="AlphaFoldDB" id="A0A087S2Z6"/>
<dbReference type="EMBL" id="JOSZ01000002">
    <property type="protein sequence ID" value="KFM20100.1"/>
    <property type="molecule type" value="Genomic_DNA"/>
</dbReference>
<dbReference type="Proteomes" id="UP000029387">
    <property type="component" value="Unassembled WGS sequence"/>
</dbReference>